<evidence type="ECO:0000256" key="5">
    <source>
        <dbReference type="ARBA" id="ARBA00023136"/>
    </source>
</evidence>
<feature type="transmembrane region" description="Helical" evidence="6">
    <location>
        <begin position="396"/>
        <end position="416"/>
    </location>
</feature>
<dbReference type="Proteomes" id="UP001595878">
    <property type="component" value="Unassembled WGS sequence"/>
</dbReference>
<feature type="transmembrane region" description="Helical" evidence="6">
    <location>
        <begin position="341"/>
        <end position="362"/>
    </location>
</feature>
<keyword evidence="3 6" id="KW-0812">Transmembrane</keyword>
<feature type="transmembrane region" description="Helical" evidence="6">
    <location>
        <begin position="163"/>
        <end position="182"/>
    </location>
</feature>
<dbReference type="EMBL" id="JBHSHB010000022">
    <property type="protein sequence ID" value="MFC4690980.1"/>
    <property type="molecule type" value="Genomic_DNA"/>
</dbReference>
<dbReference type="RefSeq" id="WP_380034397.1">
    <property type="nucleotide sequence ID" value="NZ_JBHSHB010000022.1"/>
</dbReference>
<protein>
    <submittedName>
        <fullName evidence="7">O-antigen translocase</fullName>
    </submittedName>
</protein>
<dbReference type="InterPro" id="IPR044550">
    <property type="entry name" value="WzxE"/>
</dbReference>
<organism evidence="7 8">
    <name type="scientific">Dokdonia genika</name>
    <dbReference type="NCBI Taxonomy" id="308113"/>
    <lineage>
        <taxon>Bacteria</taxon>
        <taxon>Pseudomonadati</taxon>
        <taxon>Bacteroidota</taxon>
        <taxon>Flavobacteriia</taxon>
        <taxon>Flavobacteriales</taxon>
        <taxon>Flavobacteriaceae</taxon>
        <taxon>Dokdonia</taxon>
    </lineage>
</organism>
<evidence type="ECO:0000256" key="6">
    <source>
        <dbReference type="SAM" id="Phobius"/>
    </source>
</evidence>
<dbReference type="PANTHER" id="PTHR30250:SF30">
    <property type="entry name" value="LIPID III FLIPPASE"/>
    <property type="match status" value="1"/>
</dbReference>
<evidence type="ECO:0000256" key="1">
    <source>
        <dbReference type="ARBA" id="ARBA00004651"/>
    </source>
</evidence>
<evidence type="ECO:0000256" key="3">
    <source>
        <dbReference type="ARBA" id="ARBA00022692"/>
    </source>
</evidence>
<dbReference type="Pfam" id="PF01943">
    <property type="entry name" value="Polysacc_synt"/>
    <property type="match status" value="1"/>
</dbReference>
<keyword evidence="5 6" id="KW-0472">Membrane</keyword>
<name>A0ABV9LBN4_9FLAO</name>
<evidence type="ECO:0000256" key="2">
    <source>
        <dbReference type="ARBA" id="ARBA00022475"/>
    </source>
</evidence>
<feature type="transmembrane region" description="Helical" evidence="6">
    <location>
        <begin position="369"/>
        <end position="390"/>
    </location>
</feature>
<comment type="subcellular location">
    <subcellularLocation>
        <location evidence="1">Cell membrane</location>
        <topology evidence="1">Multi-pass membrane protein</topology>
    </subcellularLocation>
</comment>
<evidence type="ECO:0000313" key="8">
    <source>
        <dbReference type="Proteomes" id="UP001595878"/>
    </source>
</evidence>
<feature type="transmembrane region" description="Helical" evidence="6">
    <location>
        <begin position="90"/>
        <end position="113"/>
    </location>
</feature>
<gene>
    <name evidence="7" type="ORF">ACFO5T_11115</name>
</gene>
<feature type="transmembrane region" description="Helical" evidence="6">
    <location>
        <begin position="20"/>
        <end position="43"/>
    </location>
</feature>
<keyword evidence="4 6" id="KW-1133">Transmembrane helix</keyword>
<feature type="transmembrane region" description="Helical" evidence="6">
    <location>
        <begin position="229"/>
        <end position="250"/>
    </location>
</feature>
<accession>A0ABV9LBN4</accession>
<dbReference type="CDD" id="cd13125">
    <property type="entry name" value="MATE_like_10"/>
    <property type="match status" value="1"/>
</dbReference>
<keyword evidence="8" id="KW-1185">Reference proteome</keyword>
<evidence type="ECO:0000313" key="7">
    <source>
        <dbReference type="EMBL" id="MFC4690980.1"/>
    </source>
</evidence>
<feature type="transmembrane region" description="Helical" evidence="6">
    <location>
        <begin position="133"/>
        <end position="151"/>
    </location>
</feature>
<proteinExistence type="predicted"/>
<feature type="transmembrane region" description="Helical" evidence="6">
    <location>
        <begin position="188"/>
        <end position="208"/>
    </location>
</feature>
<comment type="caution">
    <text evidence="7">The sequence shown here is derived from an EMBL/GenBank/DDBJ whole genome shotgun (WGS) entry which is preliminary data.</text>
</comment>
<dbReference type="PANTHER" id="PTHR30250">
    <property type="entry name" value="PST FAMILY PREDICTED COLANIC ACID TRANSPORTER"/>
    <property type="match status" value="1"/>
</dbReference>
<feature type="transmembrane region" description="Helical" evidence="6">
    <location>
        <begin position="270"/>
        <end position="288"/>
    </location>
</feature>
<dbReference type="InterPro" id="IPR002797">
    <property type="entry name" value="Polysacc_synth"/>
</dbReference>
<evidence type="ECO:0000256" key="4">
    <source>
        <dbReference type="ARBA" id="ARBA00022989"/>
    </source>
</evidence>
<feature type="transmembrane region" description="Helical" evidence="6">
    <location>
        <begin position="300"/>
        <end position="321"/>
    </location>
</feature>
<reference evidence="8" key="1">
    <citation type="journal article" date="2019" name="Int. J. Syst. Evol. Microbiol.">
        <title>The Global Catalogue of Microorganisms (GCM) 10K type strain sequencing project: providing services to taxonomists for standard genome sequencing and annotation.</title>
        <authorList>
            <consortium name="The Broad Institute Genomics Platform"/>
            <consortium name="The Broad Institute Genome Sequencing Center for Infectious Disease"/>
            <person name="Wu L."/>
            <person name="Ma J."/>
        </authorList>
    </citation>
    <scope>NUCLEOTIDE SEQUENCE [LARGE SCALE GENOMIC DNA]</scope>
    <source>
        <strain evidence="8">CGMCC 4.7427</strain>
    </source>
</reference>
<dbReference type="InterPro" id="IPR050833">
    <property type="entry name" value="Poly_Biosynth_Transport"/>
</dbReference>
<sequence length="426" mass="47130">MLGKLRSGIANNLLLKITSFNAISVGLQILGGLITSKLIAIYLGERGMALLGYLRNFMTTTQAAGNLGLSNGIVKYVATGDEERHPLSKLLSTAVIVSLIATIIVSVILYVGAAYFNTQIFGDEAQYTYVFKWLAIALPFITLNGILLAVINGQSAYKKVVKIQIFSNLMGLAITILSIIYYGVQGALFALVVSPAVILMITLVALGKEGSVLKSISFSKFDTGALRKLGSYTLMALFSMIVLPLVYIAIRREIGEGAGYWDAMTRVSDYYFKFVATLMTLYILPQLSKATTSSAFRKEIFGFYKTILPLFGLGLLLIYFLRSFIVQLLFTEDFMPMTSLFKWQLLGDFFKVASLVIGYQIIAKNNLKLFLITEVISLVIIYTSGIYFVQNFGAEGATMGHCLSYFMHLLVLLFIFREPLFTKTNE</sequence>
<keyword evidence="2" id="KW-1003">Cell membrane</keyword>